<feature type="compositionally biased region" description="Low complexity" evidence="1">
    <location>
        <begin position="1034"/>
        <end position="1045"/>
    </location>
</feature>
<feature type="compositionally biased region" description="Basic and acidic residues" evidence="1">
    <location>
        <begin position="1087"/>
        <end position="1096"/>
    </location>
</feature>
<dbReference type="SUPFAM" id="SSF69322">
    <property type="entry name" value="Tricorn protease domain 2"/>
    <property type="match status" value="1"/>
</dbReference>
<dbReference type="Proteomes" id="UP000694424">
    <property type="component" value="Unplaced"/>
</dbReference>
<evidence type="ECO:0000256" key="1">
    <source>
        <dbReference type="SAM" id="MobiDB-lite"/>
    </source>
</evidence>
<feature type="compositionally biased region" description="Low complexity" evidence="1">
    <location>
        <begin position="1010"/>
        <end position="1025"/>
    </location>
</feature>
<feature type="region of interest" description="Disordered" evidence="1">
    <location>
        <begin position="969"/>
        <end position="1104"/>
    </location>
</feature>
<sequence>MAHVGHRVDYLAGFCCPVGGLVSGKPRVLCHENEIYLSNGSEFVYVYDQEGKVLKAVYKCPDQVWHMELLPLPKQLYILCAHSGIYCVSLDQQSRLMEQTDGDGQESNCPSSVFPVDSDACIFPDSTLCTFTLLNNFVITLSQAQGKWWMKLHELPHPEQESPPYRQISEVGFCPGPEPGDEGDGPPSRFLPVLCCASSPGTVGSGEGLWCSGGFVLEEPLFSLLFGIDAAMLESPMILCGFPDGQLCSVPLKALSSSQTADGCHDVSSQDPPVKILHHLEEPIVFIGALRTERRAAEEEEAEDEQLFGDAGCDCVVAVGHYGKMVAVKADQREEATVPELREYYLRGPILCAACGSGSRMYYSTHSDISAVDLDWVNESSDPEDAESSTGVLPPVLSPASLSICSVVALSLSSRASEGESELLALSAKGRLMTCGLCSPEEAPPARMTPAEAGRRIKELLSGIGNASERVSFLKKAVDQKNRALASLNQVMNVSAALLSSQEGQKPIACTVTANWSCLLLQDAVTISCVLENCSEYSLEEGWTLCVQLLASPCALEEDSADSGTTFTFPIDQLLPGNKRELTLPLGSPADTKLDLPLTISCALYYSLRDILGSGSDSSEALDDFLPDDSPILSPDREGICLPLSECTIDMLQCLRFESSPPGPDASPPAAAPPAPPDPVETFLEVSREQTEPEGVKDSEPPQAPGDGNLPPSAASIRVSSELLKNALKNSSSGGHERPQPGGPHPGRGDPDGEPFPGGHVQDASRRDPAYPGMALAGGALTPAGDPTAGRRVAGPRGPRASRGPGAAALGPGAALWAGVSLAPPCGRPARQGLAEPGCHGARSLPEPGPLRSGRSCQGARGDACRLSQKRVPLGAGAKWSRASAACREPSRSRSGAGSVRTEAMQQGGRWGCASSGGCKLPRRRSRGSLADAAFCSPQALVLEQAAQGSGPPDLRMQYLRQIQANHEVSREPAPWHPGWPQRCGDPVARPRADASLPPSLSPPLPGADAAEGGPVAARPAAPRRGGCRDGGEAPAHLQAAAQPQPCCPVSRDGGGPARPGASPAPPAGAGQGCAAGQLEAGAGERLPLREKERARAGASWRRGAGRPRRRVGLCLCVCVRVFRGRVVGSAEGRRGSGASSQRAARRQSGASGLAHPGPAAPAPPPHSPAAGSPRGRCCLVDRPRRGSLAPSRRPRAVPPRCLAFQESGRAGCCAGAAQRAPARGTPVFCWAGEGVFRSPVVSTNDLVFPWWCSVFRRGPSPHCSGVCKSVVCHENDRAAQRVPVCSFPPPGGGCRHQPPRAPLRHLGLPLAQSPNRTARGLSIA</sequence>
<feature type="compositionally biased region" description="Pro residues" evidence="1">
    <location>
        <begin position="661"/>
        <end position="679"/>
    </location>
</feature>
<evidence type="ECO:0000313" key="2">
    <source>
        <dbReference type="Ensembl" id="ENSAOWP00000010875.1"/>
    </source>
</evidence>
<dbReference type="Pfam" id="PF15146">
    <property type="entry name" value="FANCAA"/>
    <property type="match status" value="1"/>
</dbReference>
<proteinExistence type="predicted"/>
<feature type="compositionally biased region" description="Basic and acidic residues" evidence="1">
    <location>
        <begin position="686"/>
        <end position="700"/>
    </location>
</feature>
<dbReference type="InterPro" id="IPR029251">
    <property type="entry name" value="Faap100"/>
</dbReference>
<feature type="compositionally biased region" description="Pro residues" evidence="1">
    <location>
        <begin position="1159"/>
        <end position="1168"/>
    </location>
</feature>
<dbReference type="GO" id="GO:0005654">
    <property type="term" value="C:nucleoplasm"/>
    <property type="evidence" value="ECO:0007669"/>
    <property type="project" value="TreeGrafter"/>
</dbReference>
<feature type="region of interest" description="Disordered" evidence="1">
    <location>
        <begin position="837"/>
        <end position="860"/>
    </location>
</feature>
<reference evidence="2" key="1">
    <citation type="submission" date="2025-08" db="UniProtKB">
        <authorList>
            <consortium name="Ensembl"/>
        </authorList>
    </citation>
    <scope>IDENTIFICATION</scope>
</reference>
<feature type="region of interest" description="Disordered" evidence="1">
    <location>
        <begin position="658"/>
        <end position="714"/>
    </location>
</feature>
<reference evidence="2" key="2">
    <citation type="submission" date="2025-09" db="UniProtKB">
        <authorList>
            <consortium name="Ensembl"/>
        </authorList>
    </citation>
    <scope>IDENTIFICATION</scope>
</reference>
<dbReference type="PANTHER" id="PTHR14890:SF1">
    <property type="entry name" value="FANCONI ANEMIA CORE COMPLEX-ASSOCIATED PROTEIN 100"/>
    <property type="match status" value="1"/>
</dbReference>
<accession>A0A8B9S7U3</accession>
<name>A0A8B9S7U3_APTOW</name>
<organism evidence="2 3">
    <name type="scientific">Apteryx owenii</name>
    <name type="common">Little spotted kiwi</name>
    <dbReference type="NCBI Taxonomy" id="8824"/>
    <lineage>
        <taxon>Eukaryota</taxon>
        <taxon>Metazoa</taxon>
        <taxon>Chordata</taxon>
        <taxon>Craniata</taxon>
        <taxon>Vertebrata</taxon>
        <taxon>Euteleostomi</taxon>
        <taxon>Archelosauria</taxon>
        <taxon>Archosauria</taxon>
        <taxon>Dinosauria</taxon>
        <taxon>Saurischia</taxon>
        <taxon>Theropoda</taxon>
        <taxon>Coelurosauria</taxon>
        <taxon>Aves</taxon>
        <taxon>Palaeognathae</taxon>
        <taxon>Apterygiformes</taxon>
        <taxon>Apterygidae</taxon>
        <taxon>Apteryx</taxon>
    </lineage>
</organism>
<protein>
    <submittedName>
        <fullName evidence="2">FA core complex associated protein 100</fullName>
    </submittedName>
</protein>
<feature type="region of interest" description="Disordered" evidence="1">
    <location>
        <begin position="884"/>
        <end position="917"/>
    </location>
</feature>
<dbReference type="PANTHER" id="PTHR14890">
    <property type="entry name" value="FANCONI ANEMIA CORE COMPLEX-ASSOCIATED PROTEIN 100"/>
    <property type="match status" value="1"/>
</dbReference>
<dbReference type="Ensembl" id="ENSAOWT00000012363.1">
    <property type="protein sequence ID" value="ENSAOWP00000010875.1"/>
    <property type="gene ID" value="ENSAOWG00000007491.1"/>
</dbReference>
<dbReference type="GO" id="GO:0036297">
    <property type="term" value="P:interstrand cross-link repair"/>
    <property type="evidence" value="ECO:0007669"/>
    <property type="project" value="InterPro"/>
</dbReference>
<feature type="compositionally biased region" description="Low complexity" evidence="1">
    <location>
        <begin position="1073"/>
        <end position="1084"/>
    </location>
</feature>
<feature type="region of interest" description="Disordered" evidence="1">
    <location>
        <begin position="728"/>
        <end position="808"/>
    </location>
</feature>
<dbReference type="GO" id="GO:0043240">
    <property type="term" value="C:Fanconi anaemia nuclear complex"/>
    <property type="evidence" value="ECO:0007669"/>
    <property type="project" value="InterPro"/>
</dbReference>
<evidence type="ECO:0000313" key="3">
    <source>
        <dbReference type="Proteomes" id="UP000694424"/>
    </source>
</evidence>
<feature type="region of interest" description="Disordered" evidence="1">
    <location>
        <begin position="1131"/>
        <end position="1175"/>
    </location>
</feature>
<feature type="compositionally biased region" description="Low complexity" evidence="1">
    <location>
        <begin position="787"/>
        <end position="808"/>
    </location>
</feature>
<feature type="compositionally biased region" description="Low complexity" evidence="1">
    <location>
        <begin position="1131"/>
        <end position="1158"/>
    </location>
</feature>
<keyword evidence="3" id="KW-1185">Reference proteome</keyword>